<evidence type="ECO:0000256" key="11">
    <source>
        <dbReference type="ARBA" id="ARBA00023288"/>
    </source>
</evidence>
<feature type="domain" description="Ig-like" evidence="14">
    <location>
        <begin position="206"/>
        <end position="281"/>
    </location>
</feature>
<feature type="chain" id="PRO_5044333795" description="Contactin-5" evidence="13">
    <location>
        <begin position="26"/>
        <end position="314"/>
    </location>
</feature>
<keyword evidence="16" id="KW-1185">Reference proteome</keyword>
<dbReference type="AlphaFoldDB" id="A0AAZ3PRE7"/>
<keyword evidence="11" id="KW-0449">Lipoprotein</keyword>
<sequence>MGSPWKPLLLLSIISGLSDFSKTLAWRQVSYAAVLRMKPDSSSSLLSSRPQLRHGHDHGVGILTPDWPASFSNHHLSALSLLSSQEEYSSQESEEFGPVFVQEPDDAIFPLHSEEKKVMMSCEARGNPAPVYSWFINGTEVDIEAVYRYSLIDGNLIITNASETADYGRYQCKAENSYGTVLSRDALLQFTYLGSFSGRTRGGVSVREGQGVVLMCTPPPHSPEIIYTWVFNEFPSFVAEDSRRFISQVTGNLYVSKVQPSDVGSYICLVKNTVTNARVLSPPTPLTLRTDGETHTLHTPVVTLINVMTAIYRI</sequence>
<dbReference type="Proteomes" id="UP000694402">
    <property type="component" value="Unassembled WGS sequence"/>
</dbReference>
<keyword evidence="7" id="KW-0130">Cell adhesion</keyword>
<gene>
    <name evidence="15" type="primary">LOC112267339</name>
</gene>
<keyword evidence="4" id="KW-0336">GPI-anchor</keyword>
<proteinExistence type="inferred from homology"/>
<evidence type="ECO:0000256" key="10">
    <source>
        <dbReference type="ARBA" id="ARBA00023180"/>
    </source>
</evidence>
<dbReference type="SMART" id="SM00408">
    <property type="entry name" value="IGc2"/>
    <property type="match status" value="2"/>
</dbReference>
<keyword evidence="10" id="KW-0325">Glycoprotein</keyword>
<protein>
    <recommendedName>
        <fullName evidence="12">Contactin-5</fullName>
    </recommendedName>
</protein>
<dbReference type="GeneTree" id="ENSGT00940000158183"/>
<evidence type="ECO:0000256" key="6">
    <source>
        <dbReference type="ARBA" id="ARBA00022737"/>
    </source>
</evidence>
<accession>A0AAZ3PRE7</accession>
<dbReference type="GO" id="GO:0098552">
    <property type="term" value="C:side of membrane"/>
    <property type="evidence" value="ECO:0007669"/>
    <property type="project" value="UniProtKB-KW"/>
</dbReference>
<comment type="similarity">
    <text evidence="2">Belongs to the immunoglobulin superfamily. Contactin family.</text>
</comment>
<keyword evidence="5 13" id="KW-0732">Signal</keyword>
<dbReference type="Pfam" id="PF13927">
    <property type="entry name" value="Ig_3"/>
    <property type="match status" value="2"/>
</dbReference>
<dbReference type="GO" id="GO:0005886">
    <property type="term" value="C:plasma membrane"/>
    <property type="evidence" value="ECO:0007669"/>
    <property type="project" value="UniProtKB-SubCell"/>
</dbReference>
<keyword evidence="8" id="KW-0472">Membrane</keyword>
<dbReference type="SUPFAM" id="SSF48726">
    <property type="entry name" value="Immunoglobulin"/>
    <property type="match status" value="2"/>
</dbReference>
<evidence type="ECO:0000313" key="16">
    <source>
        <dbReference type="Proteomes" id="UP000694402"/>
    </source>
</evidence>
<dbReference type="Gene3D" id="2.60.40.10">
    <property type="entry name" value="Immunoglobulins"/>
    <property type="match status" value="2"/>
</dbReference>
<evidence type="ECO:0000313" key="15">
    <source>
        <dbReference type="Ensembl" id="ENSOTSP00005119362.1"/>
    </source>
</evidence>
<evidence type="ECO:0000259" key="14">
    <source>
        <dbReference type="PROSITE" id="PS50835"/>
    </source>
</evidence>
<dbReference type="FunFam" id="2.60.40.10:FF:000044">
    <property type="entry name" value="Contactin 1"/>
    <property type="match status" value="1"/>
</dbReference>
<comment type="subcellular location">
    <subcellularLocation>
        <location evidence="1">Cell membrane</location>
        <topology evidence="1">Lipid-anchor</topology>
        <topology evidence="1">GPI-anchor</topology>
    </subcellularLocation>
</comment>
<evidence type="ECO:0000256" key="5">
    <source>
        <dbReference type="ARBA" id="ARBA00022729"/>
    </source>
</evidence>
<name>A0AAZ3PRE7_ONCTS</name>
<evidence type="ECO:0000256" key="1">
    <source>
        <dbReference type="ARBA" id="ARBA00004609"/>
    </source>
</evidence>
<dbReference type="InterPro" id="IPR007110">
    <property type="entry name" value="Ig-like_dom"/>
</dbReference>
<dbReference type="PANTHER" id="PTHR44170">
    <property type="entry name" value="PROTEIN SIDEKICK"/>
    <property type="match status" value="1"/>
</dbReference>
<dbReference type="GO" id="GO:0030424">
    <property type="term" value="C:axon"/>
    <property type="evidence" value="ECO:0007669"/>
    <property type="project" value="TreeGrafter"/>
</dbReference>
<dbReference type="InterPro" id="IPR036179">
    <property type="entry name" value="Ig-like_dom_sf"/>
</dbReference>
<evidence type="ECO:0000256" key="7">
    <source>
        <dbReference type="ARBA" id="ARBA00022889"/>
    </source>
</evidence>
<dbReference type="GO" id="GO:0007411">
    <property type="term" value="P:axon guidance"/>
    <property type="evidence" value="ECO:0007669"/>
    <property type="project" value="TreeGrafter"/>
</dbReference>
<dbReference type="InterPro" id="IPR003598">
    <property type="entry name" value="Ig_sub2"/>
</dbReference>
<reference evidence="15" key="3">
    <citation type="submission" date="2025-09" db="UniProtKB">
        <authorList>
            <consortium name="Ensembl"/>
        </authorList>
    </citation>
    <scope>IDENTIFICATION</scope>
</reference>
<organism evidence="15 16">
    <name type="scientific">Oncorhynchus tshawytscha</name>
    <name type="common">Chinook salmon</name>
    <name type="synonym">Salmo tshawytscha</name>
    <dbReference type="NCBI Taxonomy" id="74940"/>
    <lineage>
        <taxon>Eukaryota</taxon>
        <taxon>Metazoa</taxon>
        <taxon>Chordata</taxon>
        <taxon>Craniata</taxon>
        <taxon>Vertebrata</taxon>
        <taxon>Euteleostomi</taxon>
        <taxon>Actinopterygii</taxon>
        <taxon>Neopterygii</taxon>
        <taxon>Teleostei</taxon>
        <taxon>Protacanthopterygii</taxon>
        <taxon>Salmoniformes</taxon>
        <taxon>Salmonidae</taxon>
        <taxon>Salmoninae</taxon>
        <taxon>Oncorhynchus</taxon>
    </lineage>
</organism>
<dbReference type="PROSITE" id="PS50835">
    <property type="entry name" value="IG_LIKE"/>
    <property type="match status" value="2"/>
</dbReference>
<keyword evidence="3" id="KW-1003">Cell membrane</keyword>
<evidence type="ECO:0000256" key="13">
    <source>
        <dbReference type="SAM" id="SignalP"/>
    </source>
</evidence>
<keyword evidence="6" id="KW-0677">Repeat</keyword>
<dbReference type="GO" id="GO:0098632">
    <property type="term" value="F:cell-cell adhesion mediator activity"/>
    <property type="evidence" value="ECO:0007669"/>
    <property type="project" value="TreeGrafter"/>
</dbReference>
<evidence type="ECO:0000256" key="3">
    <source>
        <dbReference type="ARBA" id="ARBA00022475"/>
    </source>
</evidence>
<dbReference type="GO" id="GO:0007420">
    <property type="term" value="P:brain development"/>
    <property type="evidence" value="ECO:0007669"/>
    <property type="project" value="TreeGrafter"/>
</dbReference>
<dbReference type="InterPro" id="IPR013783">
    <property type="entry name" value="Ig-like_fold"/>
</dbReference>
<keyword evidence="9" id="KW-1015">Disulfide bond</keyword>
<dbReference type="InterPro" id="IPR003599">
    <property type="entry name" value="Ig_sub"/>
</dbReference>
<dbReference type="SMART" id="SM00409">
    <property type="entry name" value="IG"/>
    <property type="match status" value="2"/>
</dbReference>
<evidence type="ECO:0000256" key="12">
    <source>
        <dbReference type="ARBA" id="ARBA00044127"/>
    </source>
</evidence>
<reference evidence="15" key="2">
    <citation type="submission" date="2025-08" db="UniProtKB">
        <authorList>
            <consortium name="Ensembl"/>
        </authorList>
    </citation>
    <scope>IDENTIFICATION</scope>
</reference>
<reference evidence="16" key="1">
    <citation type="journal article" date="2018" name="PLoS ONE">
        <title>Chinook salmon (Oncorhynchus tshawytscha) genome and transcriptome.</title>
        <authorList>
            <person name="Christensen K.A."/>
            <person name="Leong J.S."/>
            <person name="Sakhrani D."/>
            <person name="Biagi C.A."/>
            <person name="Minkley D.R."/>
            <person name="Withler R.E."/>
            <person name="Rondeau E.B."/>
            <person name="Koop B.F."/>
            <person name="Devlin R.H."/>
        </authorList>
    </citation>
    <scope>NUCLEOTIDE SEQUENCE [LARGE SCALE GENOMIC DNA]</scope>
</reference>
<evidence type="ECO:0000256" key="9">
    <source>
        <dbReference type="ARBA" id="ARBA00023157"/>
    </source>
</evidence>
<dbReference type="Ensembl" id="ENSOTST00005153226.1">
    <property type="protein sequence ID" value="ENSOTSP00005119362.1"/>
    <property type="gene ID" value="ENSOTSG00005073912.1"/>
</dbReference>
<dbReference type="FunFam" id="2.60.40.10:FF:000064">
    <property type="entry name" value="Contactin 1"/>
    <property type="match status" value="1"/>
</dbReference>
<evidence type="ECO:0000256" key="8">
    <source>
        <dbReference type="ARBA" id="ARBA00023136"/>
    </source>
</evidence>
<feature type="signal peptide" evidence="13">
    <location>
        <begin position="1"/>
        <end position="25"/>
    </location>
</feature>
<evidence type="ECO:0000256" key="4">
    <source>
        <dbReference type="ARBA" id="ARBA00022622"/>
    </source>
</evidence>
<feature type="domain" description="Ig-like" evidence="14">
    <location>
        <begin position="104"/>
        <end position="183"/>
    </location>
</feature>
<dbReference type="PANTHER" id="PTHR44170:SF17">
    <property type="entry name" value="CONTACTIN-5"/>
    <property type="match status" value="1"/>
</dbReference>
<evidence type="ECO:0000256" key="2">
    <source>
        <dbReference type="ARBA" id="ARBA00009812"/>
    </source>
</evidence>